<feature type="chain" id="PRO_5023031551" evidence="2">
    <location>
        <begin position="21"/>
        <end position="196"/>
    </location>
</feature>
<dbReference type="RefSeq" id="WP_146409312.1">
    <property type="nucleotide sequence ID" value="NZ_SJPU01000003.1"/>
</dbReference>
<protein>
    <submittedName>
        <fullName evidence="3">Uncharacterized protein</fullName>
    </submittedName>
</protein>
<comment type="caution">
    <text evidence="3">The sequence shown here is derived from an EMBL/GenBank/DDBJ whole genome shotgun (WGS) entry which is preliminary data.</text>
</comment>
<dbReference type="Proteomes" id="UP000319908">
    <property type="component" value="Unassembled WGS sequence"/>
</dbReference>
<keyword evidence="2" id="KW-0732">Signal</keyword>
<dbReference type="EMBL" id="SJPU01000003">
    <property type="protein sequence ID" value="TWU10976.1"/>
    <property type="molecule type" value="Genomic_DNA"/>
</dbReference>
<gene>
    <name evidence="3" type="ORF">Poly21_48820</name>
</gene>
<sequence>MTMPSACSRIVRFASPISFAVLGLLALTGSGGCDGERSAPVVSPPGGRASEYLLTTQPSDPASLTQTAEELSGAEGSPSEPNAAREVVLIGKIDAGDFPAFQDGQATFMLSELPAAGHGLDDPDHEDNCPFCKRRAEQAPKAIVSIVDPDGNAVKTDARELLGVAQGDRVIAVGTATYDKSVNAITLQCSGVYVGK</sequence>
<evidence type="ECO:0000313" key="4">
    <source>
        <dbReference type="Proteomes" id="UP000319908"/>
    </source>
</evidence>
<feature type="signal peptide" evidence="2">
    <location>
        <begin position="1"/>
        <end position="20"/>
    </location>
</feature>
<accession>A0A5C6BI30</accession>
<keyword evidence="4" id="KW-1185">Reference proteome</keyword>
<evidence type="ECO:0000256" key="2">
    <source>
        <dbReference type="SAM" id="SignalP"/>
    </source>
</evidence>
<evidence type="ECO:0000313" key="3">
    <source>
        <dbReference type="EMBL" id="TWU10976.1"/>
    </source>
</evidence>
<reference evidence="3 4" key="1">
    <citation type="journal article" date="2020" name="Antonie Van Leeuwenhoek">
        <title>Rhodopirellula heiligendammensis sp. nov., Rhodopirellula pilleata sp. nov., and Rhodopirellula solitaria sp. nov. isolated from natural or artificial marine surfaces in Northern Germany and California, USA, and emended description of the genus Rhodopirellula.</title>
        <authorList>
            <person name="Kallscheuer N."/>
            <person name="Wiegand S."/>
            <person name="Jogler M."/>
            <person name="Boedeker C."/>
            <person name="Peeters S.H."/>
            <person name="Rast P."/>
            <person name="Heuer A."/>
            <person name="Jetten M.S.M."/>
            <person name="Rohde M."/>
            <person name="Jogler C."/>
        </authorList>
    </citation>
    <scope>NUCLEOTIDE SEQUENCE [LARGE SCALE GENOMIC DNA]</scope>
    <source>
        <strain evidence="3 4">Poly21</strain>
    </source>
</reference>
<feature type="compositionally biased region" description="Polar residues" evidence="1">
    <location>
        <begin position="57"/>
        <end position="69"/>
    </location>
</feature>
<dbReference type="OrthoDB" id="287786at2"/>
<evidence type="ECO:0000256" key="1">
    <source>
        <dbReference type="SAM" id="MobiDB-lite"/>
    </source>
</evidence>
<proteinExistence type="predicted"/>
<dbReference type="AlphaFoldDB" id="A0A5C6BI30"/>
<feature type="region of interest" description="Disordered" evidence="1">
    <location>
        <begin position="57"/>
        <end position="82"/>
    </location>
</feature>
<name>A0A5C6BI30_9BACT</name>
<organism evidence="3 4">
    <name type="scientific">Allorhodopirellula heiligendammensis</name>
    <dbReference type="NCBI Taxonomy" id="2714739"/>
    <lineage>
        <taxon>Bacteria</taxon>
        <taxon>Pseudomonadati</taxon>
        <taxon>Planctomycetota</taxon>
        <taxon>Planctomycetia</taxon>
        <taxon>Pirellulales</taxon>
        <taxon>Pirellulaceae</taxon>
        <taxon>Allorhodopirellula</taxon>
    </lineage>
</organism>